<proteinExistence type="predicted"/>
<accession>A0A5K3FI50</accession>
<evidence type="ECO:0000313" key="2">
    <source>
        <dbReference type="WBParaSite" id="MCU_008026-RA"/>
    </source>
</evidence>
<name>A0A5K3FI50_MESCO</name>
<feature type="compositionally biased region" description="Low complexity" evidence="1">
    <location>
        <begin position="98"/>
        <end position="110"/>
    </location>
</feature>
<feature type="region of interest" description="Disordered" evidence="1">
    <location>
        <begin position="143"/>
        <end position="162"/>
    </location>
</feature>
<sequence length="162" mass="18020">MPVHPPPALHLHYNLACFSRSPRSLPPHAPLNHQQRRAHRLRCEAGISASHPSTQVHTHTHRVGNAPTQLRDRVRSRSRTHDHGMRPHARTRAHVRSRSSSPCLCLSSTHTHTHSSRPPPPASPETRNMACCLGVCAWVTPLKRARGGGGGRKRHWAGDRSI</sequence>
<organism evidence="2">
    <name type="scientific">Mesocestoides corti</name>
    <name type="common">Flatworm</name>
    <dbReference type="NCBI Taxonomy" id="53468"/>
    <lineage>
        <taxon>Eukaryota</taxon>
        <taxon>Metazoa</taxon>
        <taxon>Spiralia</taxon>
        <taxon>Lophotrochozoa</taxon>
        <taxon>Platyhelminthes</taxon>
        <taxon>Cestoda</taxon>
        <taxon>Eucestoda</taxon>
        <taxon>Cyclophyllidea</taxon>
        <taxon>Mesocestoididae</taxon>
        <taxon>Mesocestoides</taxon>
    </lineage>
</organism>
<reference evidence="2" key="1">
    <citation type="submission" date="2019-11" db="UniProtKB">
        <authorList>
            <consortium name="WormBaseParasite"/>
        </authorList>
    </citation>
    <scope>IDENTIFICATION</scope>
</reference>
<feature type="region of interest" description="Disordered" evidence="1">
    <location>
        <begin position="51"/>
        <end position="126"/>
    </location>
</feature>
<dbReference type="WBParaSite" id="MCU_008026-RA">
    <property type="protein sequence ID" value="MCU_008026-RA"/>
    <property type="gene ID" value="MCU_008026"/>
</dbReference>
<feature type="compositionally biased region" description="Basic residues" evidence="1">
    <location>
        <begin position="86"/>
        <end position="97"/>
    </location>
</feature>
<feature type="compositionally biased region" description="Basic residues" evidence="1">
    <location>
        <begin position="143"/>
        <end position="155"/>
    </location>
</feature>
<evidence type="ECO:0000256" key="1">
    <source>
        <dbReference type="SAM" id="MobiDB-lite"/>
    </source>
</evidence>
<dbReference type="AlphaFoldDB" id="A0A5K3FI50"/>
<protein>
    <submittedName>
        <fullName evidence="2">Uncharacterized protein</fullName>
    </submittedName>
</protein>
<feature type="compositionally biased region" description="Basic and acidic residues" evidence="1">
    <location>
        <begin position="70"/>
        <end position="85"/>
    </location>
</feature>